<keyword evidence="5" id="KW-0677">Repeat</keyword>
<keyword evidence="6" id="KW-0547">Nucleotide-binding</keyword>
<dbReference type="GO" id="GO:0140359">
    <property type="term" value="F:ABC-type transporter activity"/>
    <property type="evidence" value="ECO:0007669"/>
    <property type="project" value="InterPro"/>
</dbReference>
<dbReference type="PROSITE" id="PS50929">
    <property type="entry name" value="ABC_TM1F"/>
    <property type="match status" value="1"/>
</dbReference>
<dbReference type="AlphaFoldDB" id="A0A397HEN9"/>
<dbReference type="GO" id="GO:0005524">
    <property type="term" value="F:ATP binding"/>
    <property type="evidence" value="ECO:0007669"/>
    <property type="project" value="UniProtKB-KW"/>
</dbReference>
<feature type="transmembrane region" description="Helical" evidence="10">
    <location>
        <begin position="165"/>
        <end position="186"/>
    </location>
</feature>
<dbReference type="Pfam" id="PF24357">
    <property type="entry name" value="TMD0_ABC"/>
    <property type="match status" value="1"/>
</dbReference>
<dbReference type="FunFam" id="1.20.1560.10:FF:000020">
    <property type="entry name" value="ABC metal ion transporter"/>
    <property type="match status" value="1"/>
</dbReference>
<feature type="transmembrane region" description="Helical" evidence="10">
    <location>
        <begin position="35"/>
        <end position="55"/>
    </location>
</feature>
<keyword evidence="3" id="KW-0926">Vacuole</keyword>
<evidence type="ECO:0000259" key="11">
    <source>
        <dbReference type="PROSITE" id="PS50929"/>
    </source>
</evidence>
<dbReference type="Proteomes" id="UP000266861">
    <property type="component" value="Unassembled WGS sequence"/>
</dbReference>
<accession>A0A397HEN9</accession>
<evidence type="ECO:0000256" key="6">
    <source>
        <dbReference type="ARBA" id="ARBA00022741"/>
    </source>
</evidence>
<organism evidence="12 13">
    <name type="scientific">Diversispora epigaea</name>
    <dbReference type="NCBI Taxonomy" id="1348612"/>
    <lineage>
        <taxon>Eukaryota</taxon>
        <taxon>Fungi</taxon>
        <taxon>Fungi incertae sedis</taxon>
        <taxon>Mucoromycota</taxon>
        <taxon>Glomeromycotina</taxon>
        <taxon>Glomeromycetes</taxon>
        <taxon>Diversisporales</taxon>
        <taxon>Diversisporaceae</taxon>
        <taxon>Diversispora</taxon>
    </lineage>
</organism>
<dbReference type="EMBL" id="PQFF01000326">
    <property type="protein sequence ID" value="RHZ60076.1"/>
    <property type="molecule type" value="Genomic_DNA"/>
</dbReference>
<dbReference type="InterPro" id="IPR011527">
    <property type="entry name" value="ABC1_TM_dom"/>
</dbReference>
<name>A0A397HEN9_9GLOM</name>
<sequence length="686" mass="77980">MFEGDSFCHDPAGWGPLEPARGGFNMTLCFTEGTLIIPINALMMIFGSLEIFYLVKRSTVVPANGLRKWNFVFKRIALISLIVLSIIYLGFSLSYNNWNIKDLFILSAAINVITLIFIKVLQKKSYLKSNSVSSILILYWILYLGTNSIKLRTWINRNYRREQTLLFYTLLSSIIFAFISLVLELIPKPRDPYELIEEDSQTSPEETANIFSRLTFYWMTPMMKLGYKKYLTFADLMNLNSEDQSKRISEKFEEKWKNELTKKNPSLIKVISLTFGGPFIFAALFKFLQDMLNFVQPQLLKMLMIFVRSQGEENPQPALWGYYIAVMMFFIAILQTMFLHQYFQFCFVTGMRTRAGLVTAIYQKSLLLSNSGRQSSTVGEIVNHMSVDTQKIMDLTTYFHITWSGPFQIILALYFLYQTMGVSVFAGVAVMILMTPVNAVLASKMRTLQKKQMTNKDDRIKLMNEILNGIKVIKLYAWESAFTKKISHIRNNLELNTLKKLGYLASIQSFTWASTPFLVSFATFAVYVTISDEPLTSEIVFVALTLFNLLQFPLTVFPLVITSAIEAVVALKRVQDFLKADELDPKAIIRLPYRSVDNNEVPKKVNGRTEMVLIKNGTFKWNKGGVSELEGIDLSVVKGNLISIVGRVGAGKSSLLSAVLGEMYKVDGQVVVRGHVAYVPQSGKNK</sequence>
<keyword evidence="8 10" id="KW-1133">Transmembrane helix</keyword>
<evidence type="ECO:0000256" key="5">
    <source>
        <dbReference type="ARBA" id="ARBA00022737"/>
    </source>
</evidence>
<keyword evidence="2" id="KW-0813">Transport</keyword>
<feature type="transmembrane region" description="Helical" evidence="10">
    <location>
        <begin position="423"/>
        <end position="443"/>
    </location>
</feature>
<protein>
    <recommendedName>
        <fullName evidence="11">ABC transmembrane type-1 domain-containing protein</fullName>
    </recommendedName>
</protein>
<comment type="caution">
    <text evidence="12">The sequence shown here is derived from an EMBL/GenBank/DDBJ whole genome shotgun (WGS) entry which is preliminary data.</text>
</comment>
<dbReference type="Gene3D" id="1.20.1560.10">
    <property type="entry name" value="ABC transporter type 1, transmembrane domain"/>
    <property type="match status" value="1"/>
</dbReference>
<feature type="transmembrane region" description="Helical" evidence="10">
    <location>
        <begin position="76"/>
        <end position="97"/>
    </location>
</feature>
<dbReference type="CDD" id="cd18595">
    <property type="entry name" value="ABC_6TM_MRP1_2_3_6_D1_like"/>
    <property type="match status" value="1"/>
</dbReference>
<dbReference type="STRING" id="1348612.A0A397HEN9"/>
<feature type="transmembrane region" description="Helical" evidence="10">
    <location>
        <begin position="267"/>
        <end position="288"/>
    </location>
</feature>
<evidence type="ECO:0000256" key="7">
    <source>
        <dbReference type="ARBA" id="ARBA00022840"/>
    </source>
</evidence>
<feature type="domain" description="ABC transmembrane type-1" evidence="11">
    <location>
        <begin position="280"/>
        <end position="566"/>
    </location>
</feature>
<comment type="subcellular location">
    <subcellularLocation>
        <location evidence="1">Vacuole membrane</location>
        <topology evidence="1">Multi-pass membrane protein</topology>
    </subcellularLocation>
</comment>
<dbReference type="Pfam" id="PF00664">
    <property type="entry name" value="ABC_membrane"/>
    <property type="match status" value="1"/>
</dbReference>
<feature type="transmembrane region" description="Helical" evidence="10">
    <location>
        <begin position="395"/>
        <end position="417"/>
    </location>
</feature>
<dbReference type="GO" id="GO:0000329">
    <property type="term" value="C:fungal-type vacuole membrane"/>
    <property type="evidence" value="ECO:0007669"/>
    <property type="project" value="UniProtKB-ARBA"/>
</dbReference>
<evidence type="ECO:0000256" key="9">
    <source>
        <dbReference type="ARBA" id="ARBA00023136"/>
    </source>
</evidence>
<dbReference type="SUPFAM" id="SSF90123">
    <property type="entry name" value="ABC transporter transmembrane region"/>
    <property type="match status" value="1"/>
</dbReference>
<dbReference type="OrthoDB" id="2437870at2759"/>
<gene>
    <name evidence="12" type="ORF">Glove_359g26</name>
</gene>
<dbReference type="GO" id="GO:0016887">
    <property type="term" value="F:ATP hydrolysis activity"/>
    <property type="evidence" value="ECO:0007669"/>
    <property type="project" value="InterPro"/>
</dbReference>
<feature type="transmembrane region" description="Helical" evidence="10">
    <location>
        <begin position="126"/>
        <end position="145"/>
    </location>
</feature>
<reference evidence="12 13" key="1">
    <citation type="submission" date="2018-08" db="EMBL/GenBank/DDBJ databases">
        <title>Genome and evolution of the arbuscular mycorrhizal fungus Diversispora epigaea (formerly Glomus versiforme) and its bacterial endosymbionts.</title>
        <authorList>
            <person name="Sun X."/>
            <person name="Fei Z."/>
            <person name="Harrison M."/>
        </authorList>
    </citation>
    <scope>NUCLEOTIDE SEQUENCE [LARGE SCALE GENOMIC DNA]</scope>
    <source>
        <strain evidence="12 13">IT104</strain>
    </source>
</reference>
<dbReference type="PANTHER" id="PTHR24223:SF443">
    <property type="entry name" value="MULTIDRUG-RESISTANCE LIKE PROTEIN 1, ISOFORM I"/>
    <property type="match status" value="1"/>
</dbReference>
<feature type="transmembrane region" description="Helical" evidence="10">
    <location>
        <begin position="320"/>
        <end position="343"/>
    </location>
</feature>
<feature type="transmembrane region" description="Helical" evidence="10">
    <location>
        <begin position="103"/>
        <end position="121"/>
    </location>
</feature>
<keyword evidence="9 10" id="KW-0472">Membrane</keyword>
<evidence type="ECO:0000256" key="10">
    <source>
        <dbReference type="SAM" id="Phobius"/>
    </source>
</evidence>
<evidence type="ECO:0000256" key="2">
    <source>
        <dbReference type="ARBA" id="ARBA00022448"/>
    </source>
</evidence>
<dbReference type="PANTHER" id="PTHR24223">
    <property type="entry name" value="ATP-BINDING CASSETTE SUB-FAMILY C"/>
    <property type="match status" value="1"/>
</dbReference>
<dbReference type="InterPro" id="IPR036640">
    <property type="entry name" value="ABC1_TM_sf"/>
</dbReference>
<keyword evidence="7" id="KW-0067">ATP-binding</keyword>
<dbReference type="Gene3D" id="3.40.50.300">
    <property type="entry name" value="P-loop containing nucleotide triphosphate hydrolases"/>
    <property type="match status" value="1"/>
</dbReference>
<evidence type="ECO:0000313" key="13">
    <source>
        <dbReference type="Proteomes" id="UP000266861"/>
    </source>
</evidence>
<dbReference type="InterPro" id="IPR056227">
    <property type="entry name" value="TMD0_ABC"/>
</dbReference>
<feature type="transmembrane region" description="Helical" evidence="10">
    <location>
        <begin position="509"/>
        <end position="530"/>
    </location>
</feature>
<keyword evidence="13" id="KW-1185">Reference proteome</keyword>
<dbReference type="InterPro" id="IPR050173">
    <property type="entry name" value="ABC_transporter_C-like"/>
</dbReference>
<keyword evidence="4 10" id="KW-0812">Transmembrane</keyword>
<evidence type="ECO:0000256" key="1">
    <source>
        <dbReference type="ARBA" id="ARBA00004128"/>
    </source>
</evidence>
<evidence type="ECO:0000313" key="12">
    <source>
        <dbReference type="EMBL" id="RHZ60076.1"/>
    </source>
</evidence>
<dbReference type="InterPro" id="IPR003439">
    <property type="entry name" value="ABC_transporter-like_ATP-bd"/>
</dbReference>
<feature type="transmembrane region" description="Helical" evidence="10">
    <location>
        <begin position="550"/>
        <end position="571"/>
    </location>
</feature>
<dbReference type="SUPFAM" id="SSF52540">
    <property type="entry name" value="P-loop containing nucleoside triphosphate hydrolases"/>
    <property type="match status" value="1"/>
</dbReference>
<dbReference type="InterPro" id="IPR027417">
    <property type="entry name" value="P-loop_NTPase"/>
</dbReference>
<evidence type="ECO:0000256" key="8">
    <source>
        <dbReference type="ARBA" id="ARBA00022989"/>
    </source>
</evidence>
<evidence type="ECO:0000256" key="3">
    <source>
        <dbReference type="ARBA" id="ARBA00022554"/>
    </source>
</evidence>
<evidence type="ECO:0000256" key="4">
    <source>
        <dbReference type="ARBA" id="ARBA00022692"/>
    </source>
</evidence>
<dbReference type="Pfam" id="PF00005">
    <property type="entry name" value="ABC_tran"/>
    <property type="match status" value="1"/>
</dbReference>
<proteinExistence type="predicted"/>